<protein>
    <submittedName>
        <fullName evidence="2">Uncharacterized protein</fullName>
    </submittedName>
</protein>
<feature type="compositionally biased region" description="Low complexity" evidence="1">
    <location>
        <begin position="86"/>
        <end position="105"/>
    </location>
</feature>
<proteinExistence type="predicted"/>
<accession>A0A9N9ME52</accession>
<dbReference type="EMBL" id="OU892287">
    <property type="protein sequence ID" value="CAG9762480.1"/>
    <property type="molecule type" value="Genomic_DNA"/>
</dbReference>
<evidence type="ECO:0000313" key="3">
    <source>
        <dbReference type="Proteomes" id="UP001152799"/>
    </source>
</evidence>
<feature type="region of interest" description="Disordered" evidence="1">
    <location>
        <begin position="63"/>
        <end position="105"/>
    </location>
</feature>
<dbReference type="AlphaFoldDB" id="A0A9N9ME52"/>
<sequence>MLTPVQLCQTESGHCVGCNIRQPEPYTTYNSNSQYDQSLSSDHSGTATTLYGYGTDYAYDNPSSISSHSGARTPQRLPIQSHRRTPSNVSNASSTTTSGSNINPSFRLEEEYTPTHYLPRRPQYEYDYNLYTRTNSQDSNNFERPNTLETVGHTKLRSSLKRNNFTSTAGGHSGGNTPTNPTPPDSLTSDDSSYISAKESNNGSVSRVRFSPTTLIDLPVPGQNLDTTIPLQARRNRPRPSLAEMEREFLS</sequence>
<keyword evidence="3" id="KW-1185">Reference proteome</keyword>
<evidence type="ECO:0000313" key="2">
    <source>
        <dbReference type="EMBL" id="CAG9762480.1"/>
    </source>
</evidence>
<gene>
    <name evidence="2" type="ORF">CEUTPL_LOCUS3159</name>
</gene>
<evidence type="ECO:0000256" key="1">
    <source>
        <dbReference type="SAM" id="MobiDB-lite"/>
    </source>
</evidence>
<feature type="compositionally biased region" description="Polar residues" evidence="1">
    <location>
        <begin position="161"/>
        <end position="170"/>
    </location>
</feature>
<organism evidence="2 3">
    <name type="scientific">Ceutorhynchus assimilis</name>
    <name type="common">cabbage seed weevil</name>
    <dbReference type="NCBI Taxonomy" id="467358"/>
    <lineage>
        <taxon>Eukaryota</taxon>
        <taxon>Metazoa</taxon>
        <taxon>Ecdysozoa</taxon>
        <taxon>Arthropoda</taxon>
        <taxon>Hexapoda</taxon>
        <taxon>Insecta</taxon>
        <taxon>Pterygota</taxon>
        <taxon>Neoptera</taxon>
        <taxon>Endopterygota</taxon>
        <taxon>Coleoptera</taxon>
        <taxon>Polyphaga</taxon>
        <taxon>Cucujiformia</taxon>
        <taxon>Curculionidae</taxon>
        <taxon>Ceutorhynchinae</taxon>
        <taxon>Ceutorhynchus</taxon>
    </lineage>
</organism>
<dbReference type="Proteomes" id="UP001152799">
    <property type="component" value="Chromosome 11"/>
</dbReference>
<feature type="compositionally biased region" description="Polar residues" evidence="1">
    <location>
        <begin position="135"/>
        <end position="149"/>
    </location>
</feature>
<reference evidence="2" key="1">
    <citation type="submission" date="2022-01" db="EMBL/GenBank/DDBJ databases">
        <authorList>
            <person name="King R."/>
        </authorList>
    </citation>
    <scope>NUCLEOTIDE SEQUENCE</scope>
</reference>
<name>A0A9N9ME52_9CUCU</name>
<feature type="region of interest" description="Disordered" evidence="1">
    <location>
        <begin position="135"/>
        <end position="206"/>
    </location>
</feature>
<dbReference type="OrthoDB" id="339325at2759"/>
<feature type="compositionally biased region" description="Polar residues" evidence="1">
    <location>
        <begin position="194"/>
        <end position="205"/>
    </location>
</feature>
<feature type="compositionally biased region" description="Polar residues" evidence="1">
    <location>
        <begin position="63"/>
        <end position="72"/>
    </location>
</feature>